<keyword evidence="5" id="KW-0687">Ribonucleoprotein</keyword>
<dbReference type="Proteomes" id="UP000663887">
    <property type="component" value="Unassembled WGS sequence"/>
</dbReference>
<dbReference type="Proteomes" id="UP000663824">
    <property type="component" value="Unassembled WGS sequence"/>
</dbReference>
<evidence type="ECO:0000313" key="20">
    <source>
        <dbReference type="Proteomes" id="UP000663866"/>
    </source>
</evidence>
<dbReference type="GO" id="GO:1990904">
    <property type="term" value="C:ribonucleoprotein complex"/>
    <property type="evidence" value="ECO:0007669"/>
    <property type="project" value="UniProtKB-KW"/>
</dbReference>
<evidence type="ECO:0000313" key="15">
    <source>
        <dbReference type="EMBL" id="CAF3915672.1"/>
    </source>
</evidence>
<dbReference type="EMBL" id="CAJNRE010011309">
    <property type="protein sequence ID" value="CAF2100437.1"/>
    <property type="molecule type" value="Genomic_DNA"/>
</dbReference>
<dbReference type="Pfam" id="PF05047">
    <property type="entry name" value="L51_S25_CI-B8"/>
    <property type="match status" value="1"/>
</dbReference>
<dbReference type="EMBL" id="CAJNRF010016423">
    <property type="protein sequence ID" value="CAF2201886.1"/>
    <property type="molecule type" value="Genomic_DNA"/>
</dbReference>
<dbReference type="GO" id="GO:0005840">
    <property type="term" value="C:ribosome"/>
    <property type="evidence" value="ECO:0007669"/>
    <property type="project" value="UniProtKB-KW"/>
</dbReference>
<dbReference type="AlphaFoldDB" id="A0A815Z3H2"/>
<dbReference type="PANTHER" id="PTHR13274">
    <property type="entry name" value="MITOCHONDRIAL RIBOSOMAL PROTEIN S25"/>
    <property type="match status" value="1"/>
</dbReference>
<protein>
    <recommendedName>
        <fullName evidence="6">Small ribosomal subunit protein mS25</fullName>
    </recommendedName>
    <alternativeName>
        <fullName evidence="7">28S ribosomal protein S25, mitochondrial</fullName>
    </alternativeName>
</protein>
<dbReference type="InterPro" id="IPR040049">
    <property type="entry name" value="Ribosomal_mS25/mL61"/>
</dbReference>
<evidence type="ECO:0000313" key="14">
    <source>
        <dbReference type="EMBL" id="CAF3909528.1"/>
    </source>
</evidence>
<evidence type="ECO:0000313" key="13">
    <source>
        <dbReference type="EMBL" id="CAF2201886.1"/>
    </source>
</evidence>
<organism evidence="9 19">
    <name type="scientific">Rotaria magnacalcarata</name>
    <dbReference type="NCBI Taxonomy" id="392030"/>
    <lineage>
        <taxon>Eukaryota</taxon>
        <taxon>Metazoa</taxon>
        <taxon>Spiralia</taxon>
        <taxon>Gnathifera</taxon>
        <taxon>Rotifera</taxon>
        <taxon>Eurotatoria</taxon>
        <taxon>Bdelloidea</taxon>
        <taxon>Philodinida</taxon>
        <taxon>Philodinidae</taxon>
        <taxon>Rotaria</taxon>
    </lineage>
</organism>
<name>A0A815Z3H2_9BILA</name>
<dbReference type="EMBL" id="CAJNOW010010682">
    <property type="protein sequence ID" value="CAF1586092.1"/>
    <property type="molecule type" value="Genomic_DNA"/>
</dbReference>
<dbReference type="EMBL" id="CAJOBH010002736">
    <property type="protein sequence ID" value="CAF3920903.1"/>
    <property type="molecule type" value="Genomic_DNA"/>
</dbReference>
<evidence type="ECO:0000313" key="10">
    <source>
        <dbReference type="EMBL" id="CAF1586092.1"/>
    </source>
</evidence>
<dbReference type="InterPro" id="IPR007741">
    <property type="entry name" value="Ribosomal_mL43/mS25/NADH_DH"/>
</dbReference>
<dbReference type="Proteomes" id="UP000681967">
    <property type="component" value="Unassembled WGS sequence"/>
</dbReference>
<evidence type="ECO:0000256" key="5">
    <source>
        <dbReference type="ARBA" id="ARBA00023274"/>
    </source>
</evidence>
<dbReference type="OrthoDB" id="5919182at2759"/>
<sequence>MPAPMFMRGAAPWRNTLTYLESGKIIFRPIVRIFTLNYTLDKPDSDGLRRFIFWHLAQIQYKNPNVQCVQFKNTTPTPFVSFYLSRSSSDDIENETNSDNDYDIVHMDCYKKTSNEIHDSIRRVMGKSELQQRIDLELTARLENPANFGKDCAHYCMCLVYGQMSCPGRKVLPEHLRGKFARYKIDELDEMRKKISDEEALKEYWKRPF</sequence>
<evidence type="ECO:0000259" key="8">
    <source>
        <dbReference type="Pfam" id="PF05047"/>
    </source>
</evidence>
<dbReference type="PANTHER" id="PTHR13274:SF2">
    <property type="entry name" value="SMALL RIBOSOMAL SUBUNIT PROTEIN MS25"/>
    <property type="match status" value="1"/>
</dbReference>
<dbReference type="Proteomes" id="UP000663855">
    <property type="component" value="Unassembled WGS sequence"/>
</dbReference>
<proteinExistence type="inferred from homology"/>
<feature type="domain" description="Ribosomal protein/NADH dehydrogenase" evidence="8">
    <location>
        <begin position="49"/>
        <end position="84"/>
    </location>
</feature>
<evidence type="ECO:0000313" key="12">
    <source>
        <dbReference type="EMBL" id="CAF2100437.1"/>
    </source>
</evidence>
<dbReference type="Proteomes" id="UP000663856">
    <property type="component" value="Unassembled WGS sequence"/>
</dbReference>
<evidence type="ECO:0000313" key="9">
    <source>
        <dbReference type="EMBL" id="CAF1577530.1"/>
    </source>
</evidence>
<dbReference type="Proteomes" id="UP000663842">
    <property type="component" value="Unassembled WGS sequence"/>
</dbReference>
<evidence type="ECO:0000313" key="19">
    <source>
        <dbReference type="Proteomes" id="UP000663855"/>
    </source>
</evidence>
<evidence type="ECO:0000256" key="4">
    <source>
        <dbReference type="ARBA" id="ARBA00023128"/>
    </source>
</evidence>
<dbReference type="EMBL" id="CAJOBF010002409">
    <property type="protein sequence ID" value="CAF4032331.1"/>
    <property type="molecule type" value="Genomic_DNA"/>
</dbReference>
<dbReference type="Proteomes" id="UP000676336">
    <property type="component" value="Unassembled WGS sequence"/>
</dbReference>
<keyword evidence="20" id="KW-1185">Reference proteome</keyword>
<dbReference type="Proteomes" id="UP000663834">
    <property type="component" value="Unassembled WGS sequence"/>
</dbReference>
<dbReference type="EMBL" id="CAJNRG010007320">
    <property type="protein sequence ID" value="CAF2094077.1"/>
    <property type="molecule type" value="Genomic_DNA"/>
</dbReference>
<accession>A0A815Z3H2</accession>
<keyword evidence="4" id="KW-0496">Mitochondrion</keyword>
<dbReference type="GO" id="GO:0003735">
    <property type="term" value="F:structural constituent of ribosome"/>
    <property type="evidence" value="ECO:0007669"/>
    <property type="project" value="InterPro"/>
</dbReference>
<dbReference type="EMBL" id="CAJOBI010001998">
    <property type="protein sequence ID" value="CAF3909528.1"/>
    <property type="molecule type" value="Genomic_DNA"/>
</dbReference>
<dbReference type="InterPro" id="IPR036249">
    <property type="entry name" value="Thioredoxin-like_sf"/>
</dbReference>
<evidence type="ECO:0000256" key="1">
    <source>
        <dbReference type="ARBA" id="ARBA00004173"/>
    </source>
</evidence>
<evidence type="ECO:0000313" key="16">
    <source>
        <dbReference type="EMBL" id="CAF3920903.1"/>
    </source>
</evidence>
<gene>
    <name evidence="16" type="ORF">BYL167_LOCUS9491</name>
    <name evidence="9" type="ORF">CJN711_LOCUS32624</name>
    <name evidence="15" type="ORF">GIL414_LOCUS7302</name>
    <name evidence="10" type="ORF">KQP761_LOCUS20668</name>
    <name evidence="12" type="ORF">MBJ925_LOCUS22171</name>
    <name evidence="18" type="ORF">OVN521_LOCUS17543</name>
    <name evidence="14" type="ORF">SMN809_LOCUS7073</name>
    <name evidence="17" type="ORF">UXM345_LOCUS18079</name>
    <name evidence="13" type="ORF">WKI299_LOCUS34539</name>
    <name evidence="11" type="ORF">XDN619_LOCUS17328</name>
</gene>
<comment type="similarity">
    <text evidence="2">Belongs to the mitochondrion-specific ribosomal protein mS25 family.</text>
</comment>
<dbReference type="SUPFAM" id="SSF52833">
    <property type="entry name" value="Thioredoxin-like"/>
    <property type="match status" value="1"/>
</dbReference>
<evidence type="ECO:0000256" key="6">
    <source>
        <dbReference type="ARBA" id="ARBA00035139"/>
    </source>
</evidence>
<dbReference type="EMBL" id="CAJOBJ010002208">
    <property type="protein sequence ID" value="CAF3915672.1"/>
    <property type="molecule type" value="Genomic_DNA"/>
</dbReference>
<evidence type="ECO:0000256" key="2">
    <source>
        <dbReference type="ARBA" id="ARBA00008046"/>
    </source>
</evidence>
<dbReference type="EMBL" id="CAJNOV010015631">
    <property type="protein sequence ID" value="CAF1577530.1"/>
    <property type="molecule type" value="Genomic_DNA"/>
</dbReference>
<evidence type="ECO:0000256" key="3">
    <source>
        <dbReference type="ARBA" id="ARBA00022980"/>
    </source>
</evidence>
<dbReference type="EMBL" id="CAJOBG010003061">
    <property type="protein sequence ID" value="CAF4043609.1"/>
    <property type="molecule type" value="Genomic_DNA"/>
</dbReference>
<comment type="caution">
    <text evidence="9">The sequence shown here is derived from an EMBL/GenBank/DDBJ whole genome shotgun (WGS) entry which is preliminary data.</text>
</comment>
<evidence type="ECO:0000313" key="18">
    <source>
        <dbReference type="EMBL" id="CAF4043609.1"/>
    </source>
</evidence>
<comment type="subcellular location">
    <subcellularLocation>
        <location evidence="1">Mitochondrion</location>
    </subcellularLocation>
</comment>
<dbReference type="Proteomes" id="UP000663866">
    <property type="component" value="Unassembled WGS sequence"/>
</dbReference>
<reference evidence="9" key="1">
    <citation type="submission" date="2021-02" db="EMBL/GenBank/DDBJ databases">
        <authorList>
            <person name="Nowell W R."/>
        </authorList>
    </citation>
    <scope>NUCLEOTIDE SEQUENCE</scope>
</reference>
<dbReference type="GO" id="GO:0005739">
    <property type="term" value="C:mitochondrion"/>
    <property type="evidence" value="ECO:0007669"/>
    <property type="project" value="UniProtKB-SubCell"/>
</dbReference>
<evidence type="ECO:0000256" key="7">
    <source>
        <dbReference type="ARBA" id="ARBA00035369"/>
    </source>
</evidence>
<evidence type="ECO:0000313" key="17">
    <source>
        <dbReference type="EMBL" id="CAF4032331.1"/>
    </source>
</evidence>
<keyword evidence="3" id="KW-0689">Ribosomal protein</keyword>
<dbReference type="Proteomes" id="UP000681720">
    <property type="component" value="Unassembled WGS sequence"/>
</dbReference>
<evidence type="ECO:0000313" key="11">
    <source>
        <dbReference type="EMBL" id="CAF2094077.1"/>
    </source>
</evidence>